<dbReference type="Proteomes" id="UP000778523">
    <property type="component" value="Unassembled WGS sequence"/>
</dbReference>
<name>A0ABX2IHM8_9RHOO</name>
<keyword evidence="1" id="KW-0472">Membrane</keyword>
<keyword evidence="1" id="KW-0812">Transmembrane</keyword>
<dbReference type="EMBL" id="JABCSC020000002">
    <property type="protein sequence ID" value="NSL55393.1"/>
    <property type="molecule type" value="Genomic_DNA"/>
</dbReference>
<reference evidence="2 3" key="1">
    <citation type="submission" date="2020-06" db="EMBL/GenBank/DDBJ databases">
        <title>Draft genome of Uliginosibacterium sp. IMCC34675.</title>
        <authorList>
            <person name="Song J."/>
        </authorList>
    </citation>
    <scope>NUCLEOTIDE SEQUENCE [LARGE SCALE GENOMIC DNA]</scope>
    <source>
        <strain evidence="2 3">IMCC34675</strain>
    </source>
</reference>
<dbReference type="RefSeq" id="WP_170021806.1">
    <property type="nucleotide sequence ID" value="NZ_JABCSC020000002.1"/>
</dbReference>
<keyword evidence="1" id="KW-1133">Transmembrane helix</keyword>
<protein>
    <submittedName>
        <fullName evidence="2">Prepilin-type N-terminal cleavage/methylation domain-containing protein</fullName>
    </submittedName>
</protein>
<gene>
    <name evidence="2" type="ORF">HJ583_010185</name>
</gene>
<dbReference type="InterPro" id="IPR012902">
    <property type="entry name" value="N_methyl_site"/>
</dbReference>
<accession>A0ABX2IHM8</accession>
<evidence type="ECO:0000256" key="1">
    <source>
        <dbReference type="SAM" id="Phobius"/>
    </source>
</evidence>
<feature type="transmembrane region" description="Helical" evidence="1">
    <location>
        <begin position="20"/>
        <end position="38"/>
    </location>
</feature>
<sequence length="185" mass="19114">MCAESCPCSRRQQGLSLIELIVFMVVVSVGLAGVLGALDYSNRVSVNPMLLKQQVAIAESLLEEVSSKPFTWCDPDDPNAATASSASGCTVVQGLGPTAGETRSNFDNVGDYHGYAMNAGILNPVSGTVISGLQSYRASIAVSLAGSALGLADNGAALRIDVSVTAPDGNLITLTGYRSRYAPNI</sequence>
<evidence type="ECO:0000313" key="2">
    <source>
        <dbReference type="EMBL" id="NSL55393.1"/>
    </source>
</evidence>
<dbReference type="PROSITE" id="PS00409">
    <property type="entry name" value="PROKAR_NTER_METHYL"/>
    <property type="match status" value="1"/>
</dbReference>
<keyword evidence="3" id="KW-1185">Reference proteome</keyword>
<organism evidence="2 3">
    <name type="scientific">Uliginosibacterium aquaticum</name>
    <dbReference type="NCBI Taxonomy" id="2731212"/>
    <lineage>
        <taxon>Bacteria</taxon>
        <taxon>Pseudomonadati</taxon>
        <taxon>Pseudomonadota</taxon>
        <taxon>Betaproteobacteria</taxon>
        <taxon>Rhodocyclales</taxon>
        <taxon>Zoogloeaceae</taxon>
        <taxon>Uliginosibacterium</taxon>
    </lineage>
</organism>
<dbReference type="Pfam" id="PF07963">
    <property type="entry name" value="N_methyl"/>
    <property type="match status" value="1"/>
</dbReference>
<comment type="caution">
    <text evidence="2">The sequence shown here is derived from an EMBL/GenBank/DDBJ whole genome shotgun (WGS) entry which is preliminary data.</text>
</comment>
<proteinExistence type="predicted"/>
<evidence type="ECO:0000313" key="3">
    <source>
        <dbReference type="Proteomes" id="UP000778523"/>
    </source>
</evidence>